<dbReference type="OrthoDB" id="2443197at2759"/>
<sequence>MPFLETYWASNLQRIKKQNNIEDRSASFNFVNWLSLNNSIIEEKTNISEKKILQLANKRRKIHSDLHLQADEAVVSLLVTSSTGFTSDKVGPSGPSAQLAQSTRQESAERVDQLHKQDLLYYNILDFVATPPDASLKMLLCDKYTTFMEHTKSLDMSPEDITEDVDMLITVDDDNIYKLCDNAVKGFKLMMKHIISQRVNKHFAGLSSVKLYGIQIYKNEMFACSLTNPIVNRYMFALDMKFSLPTAPRLLSQSFPRFIQNVWK</sequence>
<evidence type="ECO:0000256" key="1">
    <source>
        <dbReference type="SAM" id="MobiDB-lite"/>
    </source>
</evidence>
<feature type="region of interest" description="Disordered" evidence="1">
    <location>
        <begin position="84"/>
        <end position="103"/>
    </location>
</feature>
<dbReference type="InParanoid" id="A0A167KLI7"/>
<evidence type="ECO:0000313" key="3">
    <source>
        <dbReference type="Proteomes" id="UP000077315"/>
    </source>
</evidence>
<name>A0A167KLI7_PHYB8</name>
<keyword evidence="3" id="KW-1185">Reference proteome</keyword>
<gene>
    <name evidence="2" type="ORF">PHYBLDRAFT_150547</name>
</gene>
<dbReference type="GeneID" id="28993406"/>
<dbReference type="Proteomes" id="UP000077315">
    <property type="component" value="Unassembled WGS sequence"/>
</dbReference>
<dbReference type="RefSeq" id="XP_018286407.1">
    <property type="nucleotide sequence ID" value="XM_018432500.1"/>
</dbReference>
<organism evidence="2 3">
    <name type="scientific">Phycomyces blakesleeanus (strain ATCC 8743b / DSM 1359 / FGSC 10004 / NBRC 33097 / NRRL 1555)</name>
    <dbReference type="NCBI Taxonomy" id="763407"/>
    <lineage>
        <taxon>Eukaryota</taxon>
        <taxon>Fungi</taxon>
        <taxon>Fungi incertae sedis</taxon>
        <taxon>Mucoromycota</taxon>
        <taxon>Mucoromycotina</taxon>
        <taxon>Mucoromycetes</taxon>
        <taxon>Mucorales</taxon>
        <taxon>Phycomycetaceae</taxon>
        <taxon>Phycomyces</taxon>
    </lineage>
</organism>
<dbReference type="AlphaFoldDB" id="A0A167KLI7"/>
<dbReference type="EMBL" id="KV440995">
    <property type="protein sequence ID" value="OAD68367.1"/>
    <property type="molecule type" value="Genomic_DNA"/>
</dbReference>
<accession>A0A167KLI7</accession>
<reference evidence="3" key="1">
    <citation type="submission" date="2015-06" db="EMBL/GenBank/DDBJ databases">
        <title>Expansion of signal transduction pathways in fungi by whole-genome duplication.</title>
        <authorList>
            <consortium name="DOE Joint Genome Institute"/>
            <person name="Corrochano L.M."/>
            <person name="Kuo A."/>
            <person name="Marcet-Houben M."/>
            <person name="Polaino S."/>
            <person name="Salamov A."/>
            <person name="Villalobos J.M."/>
            <person name="Alvarez M.I."/>
            <person name="Avalos J."/>
            <person name="Benito E.P."/>
            <person name="Benoit I."/>
            <person name="Burger G."/>
            <person name="Camino L.P."/>
            <person name="Canovas D."/>
            <person name="Cerda-Olmedo E."/>
            <person name="Cheng J.-F."/>
            <person name="Dominguez A."/>
            <person name="Elias M."/>
            <person name="Eslava A.P."/>
            <person name="Glaser F."/>
            <person name="Grimwood J."/>
            <person name="Gutierrez G."/>
            <person name="Heitman J."/>
            <person name="Henrissat B."/>
            <person name="Iturriaga E.A."/>
            <person name="Lang B.F."/>
            <person name="Lavin J.L."/>
            <person name="Lee S."/>
            <person name="Li W."/>
            <person name="Lindquist E."/>
            <person name="Lopez-Garcia S."/>
            <person name="Luque E.M."/>
            <person name="Marcos A.T."/>
            <person name="Martin J."/>
            <person name="McCluskey K."/>
            <person name="Medina H.R."/>
            <person name="Miralles-Duran A."/>
            <person name="Miyazaki A."/>
            <person name="Munoz-Torres E."/>
            <person name="Oguiza J.A."/>
            <person name="Ohm R."/>
            <person name="Olmedo M."/>
            <person name="Orejas M."/>
            <person name="Ortiz-Castellanos L."/>
            <person name="Pisabarro A.G."/>
            <person name="Rodriguez-Romero J."/>
            <person name="Ruiz-Herrera J."/>
            <person name="Ruiz-Vazquez R."/>
            <person name="Sanz C."/>
            <person name="Schackwitz W."/>
            <person name="Schmutz J."/>
            <person name="Shahriari M."/>
            <person name="Shelest E."/>
            <person name="Silva-Franco F."/>
            <person name="Soanes D."/>
            <person name="Syed K."/>
            <person name="Tagua V.G."/>
            <person name="Talbot N.J."/>
            <person name="Thon M."/>
            <person name="De vries R.P."/>
            <person name="Wiebenga A."/>
            <person name="Yadav J.S."/>
            <person name="Braun E.L."/>
            <person name="Baker S."/>
            <person name="Garre V."/>
            <person name="Horwitz B."/>
            <person name="Torres-Martinez S."/>
            <person name="Idnurm A."/>
            <person name="Herrera-Estrella A."/>
            <person name="Gabaldon T."/>
            <person name="Grigoriev I.V."/>
        </authorList>
    </citation>
    <scope>NUCLEOTIDE SEQUENCE [LARGE SCALE GENOMIC DNA]</scope>
    <source>
        <strain evidence="3">NRRL 1555(-)</strain>
    </source>
</reference>
<protein>
    <submittedName>
        <fullName evidence="2">Uncharacterized protein</fullName>
    </submittedName>
</protein>
<proteinExistence type="predicted"/>
<dbReference type="VEuPathDB" id="FungiDB:PHYBLDRAFT_150547"/>
<evidence type="ECO:0000313" key="2">
    <source>
        <dbReference type="EMBL" id="OAD68367.1"/>
    </source>
</evidence>